<proteinExistence type="predicted"/>
<comment type="caution">
    <text evidence="1">The sequence shown here is derived from an EMBL/GenBank/DDBJ whole genome shotgun (WGS) entry which is preliminary data.</text>
</comment>
<protein>
    <submittedName>
        <fullName evidence="1">Uncharacterized protein</fullName>
    </submittedName>
</protein>
<sequence>MGIRGSNSVVGGLAVVLVAAAVLAIPVWLFTGLFDTASAEENAAADAAKKANTLGESLHRQRLAAASEHTRAAQSQKGVEVLRTEGVSRDLGGVSLLVRVTGEGWRTNWMVGDRRVGPPESTAVRCYTIALNKPGQPLTSPAACP</sequence>
<dbReference type="EMBL" id="JAGIOO010000001">
    <property type="protein sequence ID" value="MBP2473731.1"/>
    <property type="molecule type" value="Genomic_DNA"/>
</dbReference>
<accession>A0ABS5AAX2</accession>
<gene>
    <name evidence="1" type="ORF">JOF53_002603</name>
</gene>
<reference evidence="1 2" key="1">
    <citation type="submission" date="2021-03" db="EMBL/GenBank/DDBJ databases">
        <title>Sequencing the genomes of 1000 actinobacteria strains.</title>
        <authorList>
            <person name="Klenk H.-P."/>
        </authorList>
    </citation>
    <scope>NUCLEOTIDE SEQUENCE [LARGE SCALE GENOMIC DNA]</scope>
    <source>
        <strain evidence="1 2">DSM 44580</strain>
    </source>
</reference>
<organism evidence="1 2">
    <name type="scientific">Crossiella equi</name>
    <dbReference type="NCBI Taxonomy" id="130796"/>
    <lineage>
        <taxon>Bacteria</taxon>
        <taxon>Bacillati</taxon>
        <taxon>Actinomycetota</taxon>
        <taxon>Actinomycetes</taxon>
        <taxon>Pseudonocardiales</taxon>
        <taxon>Pseudonocardiaceae</taxon>
        <taxon>Crossiella</taxon>
    </lineage>
</organism>
<dbReference type="Proteomes" id="UP001519363">
    <property type="component" value="Unassembled WGS sequence"/>
</dbReference>
<name>A0ABS5AAX2_9PSEU</name>
<keyword evidence="2" id="KW-1185">Reference proteome</keyword>
<evidence type="ECO:0000313" key="1">
    <source>
        <dbReference type="EMBL" id="MBP2473731.1"/>
    </source>
</evidence>
<dbReference type="RefSeq" id="WP_143342607.1">
    <property type="nucleotide sequence ID" value="NZ_JAGIOO010000001.1"/>
</dbReference>
<evidence type="ECO:0000313" key="2">
    <source>
        <dbReference type="Proteomes" id="UP001519363"/>
    </source>
</evidence>